<accession>A0A8H5LZT2</accession>
<dbReference type="InterPro" id="IPR036397">
    <property type="entry name" value="RNaseH_sf"/>
</dbReference>
<dbReference type="Proteomes" id="UP000565441">
    <property type="component" value="Unassembled WGS sequence"/>
</dbReference>
<dbReference type="EMBL" id="JAACJP010000034">
    <property type="protein sequence ID" value="KAF5375411.1"/>
    <property type="molecule type" value="Genomic_DNA"/>
</dbReference>
<keyword evidence="2" id="KW-1185">Reference proteome</keyword>
<dbReference type="SUPFAM" id="SSF53098">
    <property type="entry name" value="Ribonuclease H-like"/>
    <property type="match status" value="1"/>
</dbReference>
<sequence>MMLVIYYHDIHIKSINHARLDVPHVPSEASNLQVSMIEAMDDSLLLYSSIPLLLSMARHADRFQATYGWETEWRKSAFYAYNSPFYPNSSPTPTISIPSVDYANPSSPTTLHHDVRVVTSHTVFLRVPINQPDLHFQHIYDIISDFNFPLLHWRLPLTALRRLISQCLTSKIRPLLALQPLTPELAQKLDQVVAHKVHEYLGFPFHFNSQLLFTPLSLRGFDFPSLALLNSALAAAGVHQDLNHHIPPFCQMAHVTLSDWSCQLNGPPRNTPFPLKSASILTGEAYGIAAAYTLALHRHSHQPRPTVNLYTDHLASVKTITSPLHSQPHKLSRKPPRSIYRWIADLQSRALQTGLHIDLSHIKAHTTSSSPPAQLNRLADHAATSAQKSFLPIPPALPPTFHMDPFSPFNAVDGWIETDLTRHLLHALATSSYVSSPSLHHFSSLLYDHRAPPEFPYLRSTSSFSAVVQLYLRAHQLDTASRLSACLRSGAQPYCRFGCESLEDARHIFVRCPRFSSLREEANKTIVSATSTLFDVYDVPAQYQARALEHACTISHDSQSWPTGYTMYYYGVLPHIDDIMCDLNLTSLSSLKVERLRLRIAATWHTTLIRLAGRIWGIAKRASSPSHPSSPENHNRKSLITLPPHLSYISLLTKSQKFSIISST</sequence>
<reference evidence="1 2" key="1">
    <citation type="journal article" date="2020" name="ISME J.">
        <title>Uncovering the hidden diversity of litter-decomposition mechanisms in mushroom-forming fungi.</title>
        <authorList>
            <person name="Floudas D."/>
            <person name="Bentzer J."/>
            <person name="Ahren D."/>
            <person name="Johansson T."/>
            <person name="Persson P."/>
            <person name="Tunlid A."/>
        </authorList>
    </citation>
    <scope>NUCLEOTIDE SEQUENCE [LARGE SCALE GENOMIC DNA]</scope>
    <source>
        <strain evidence="1 2">CBS 661.87</strain>
    </source>
</reference>
<evidence type="ECO:0000313" key="2">
    <source>
        <dbReference type="Proteomes" id="UP000565441"/>
    </source>
</evidence>
<dbReference type="InterPro" id="IPR012337">
    <property type="entry name" value="RNaseH-like_sf"/>
</dbReference>
<comment type="caution">
    <text evidence="1">The sequence shown here is derived from an EMBL/GenBank/DDBJ whole genome shotgun (WGS) entry which is preliminary data.</text>
</comment>
<evidence type="ECO:0000313" key="1">
    <source>
        <dbReference type="EMBL" id="KAF5375411.1"/>
    </source>
</evidence>
<organism evidence="1 2">
    <name type="scientific">Tricholomella constricta</name>
    <dbReference type="NCBI Taxonomy" id="117010"/>
    <lineage>
        <taxon>Eukaryota</taxon>
        <taxon>Fungi</taxon>
        <taxon>Dikarya</taxon>
        <taxon>Basidiomycota</taxon>
        <taxon>Agaricomycotina</taxon>
        <taxon>Agaricomycetes</taxon>
        <taxon>Agaricomycetidae</taxon>
        <taxon>Agaricales</taxon>
        <taxon>Tricholomatineae</taxon>
        <taxon>Lyophyllaceae</taxon>
        <taxon>Tricholomella</taxon>
    </lineage>
</organism>
<proteinExistence type="predicted"/>
<dbReference type="Gene3D" id="3.30.420.10">
    <property type="entry name" value="Ribonuclease H-like superfamily/Ribonuclease H"/>
    <property type="match status" value="1"/>
</dbReference>
<evidence type="ECO:0008006" key="3">
    <source>
        <dbReference type="Google" id="ProtNLM"/>
    </source>
</evidence>
<dbReference type="AlphaFoldDB" id="A0A8H5LZT2"/>
<protein>
    <recommendedName>
        <fullName evidence="3">RNase H type-1 domain-containing protein</fullName>
    </recommendedName>
</protein>
<dbReference type="GO" id="GO:0003676">
    <property type="term" value="F:nucleic acid binding"/>
    <property type="evidence" value="ECO:0007669"/>
    <property type="project" value="InterPro"/>
</dbReference>
<gene>
    <name evidence="1" type="ORF">D9615_008032</name>
</gene>
<dbReference type="OrthoDB" id="3251015at2759"/>
<name>A0A8H5LZT2_9AGAR</name>